<keyword evidence="6 12" id="KW-0067">ATP-binding</keyword>
<evidence type="ECO:0000256" key="6">
    <source>
        <dbReference type="ARBA" id="ARBA00022840"/>
    </source>
</evidence>
<dbReference type="SUPFAM" id="SSF90123">
    <property type="entry name" value="ABC transporter transmembrane region"/>
    <property type="match status" value="1"/>
</dbReference>
<dbReference type="Gene3D" id="3.40.50.300">
    <property type="entry name" value="P-loop containing nucleotide triphosphate hydrolases"/>
    <property type="match status" value="1"/>
</dbReference>
<evidence type="ECO:0000259" key="11">
    <source>
        <dbReference type="PROSITE" id="PS50929"/>
    </source>
</evidence>
<evidence type="ECO:0000256" key="9">
    <source>
        <dbReference type="SAM" id="Phobius"/>
    </source>
</evidence>
<dbReference type="AlphaFoldDB" id="A0A133ZPN7"/>
<dbReference type="SMART" id="SM00382">
    <property type="entry name" value="AAA"/>
    <property type="match status" value="1"/>
</dbReference>
<dbReference type="PROSITE" id="PS00211">
    <property type="entry name" value="ABC_TRANSPORTER_1"/>
    <property type="match status" value="1"/>
</dbReference>
<keyword evidence="5" id="KW-0547">Nucleotide-binding</keyword>
<keyword evidence="7 9" id="KW-1133">Transmembrane helix</keyword>
<dbReference type="STRING" id="467210.HMPREF1866_01486"/>
<dbReference type="InterPro" id="IPR036640">
    <property type="entry name" value="ABC1_TM_sf"/>
</dbReference>
<dbReference type="InterPro" id="IPR003439">
    <property type="entry name" value="ABC_transporter-like_ATP-bd"/>
</dbReference>
<keyword evidence="3" id="KW-1003">Cell membrane</keyword>
<evidence type="ECO:0000256" key="4">
    <source>
        <dbReference type="ARBA" id="ARBA00022692"/>
    </source>
</evidence>
<evidence type="ECO:0000256" key="8">
    <source>
        <dbReference type="ARBA" id="ARBA00023136"/>
    </source>
</evidence>
<dbReference type="PROSITE" id="PS50929">
    <property type="entry name" value="ABC_TM1F"/>
    <property type="match status" value="1"/>
</dbReference>
<dbReference type="FunFam" id="3.40.50.300:FF:000221">
    <property type="entry name" value="Multidrug ABC transporter ATP-binding protein"/>
    <property type="match status" value="1"/>
</dbReference>
<dbReference type="PANTHER" id="PTHR43394">
    <property type="entry name" value="ATP-DEPENDENT PERMEASE MDL1, MITOCHONDRIAL"/>
    <property type="match status" value="1"/>
</dbReference>
<dbReference type="GO" id="GO:0016887">
    <property type="term" value="F:ATP hydrolysis activity"/>
    <property type="evidence" value="ECO:0007669"/>
    <property type="project" value="InterPro"/>
</dbReference>
<dbReference type="Pfam" id="PF00664">
    <property type="entry name" value="ABC_membrane"/>
    <property type="match status" value="1"/>
</dbReference>
<accession>A0A133ZPN7</accession>
<dbReference type="PANTHER" id="PTHR43394:SF1">
    <property type="entry name" value="ATP-BINDING CASSETTE SUB-FAMILY B MEMBER 10, MITOCHONDRIAL"/>
    <property type="match status" value="1"/>
</dbReference>
<proteinExistence type="predicted"/>
<protein>
    <submittedName>
        <fullName evidence="12">ABC transporter, ATP-binding protein</fullName>
    </submittedName>
</protein>
<dbReference type="InterPro" id="IPR039421">
    <property type="entry name" value="Type_1_exporter"/>
</dbReference>
<dbReference type="CDD" id="cd18548">
    <property type="entry name" value="ABC_6TM_Tm287_like"/>
    <property type="match status" value="1"/>
</dbReference>
<gene>
    <name evidence="12" type="ORF">HMPREF1866_01486</name>
</gene>
<dbReference type="Proteomes" id="UP000070394">
    <property type="component" value="Unassembled WGS sequence"/>
</dbReference>
<evidence type="ECO:0000256" key="7">
    <source>
        <dbReference type="ARBA" id="ARBA00022989"/>
    </source>
</evidence>
<keyword evidence="8 9" id="KW-0472">Membrane</keyword>
<sequence>MQFDRRNMLRLARYLKEYKLESALAPLFKLLEAAFELLVPIVIARIIDVGIASKDSNYIIKMGILLVTLAVIGLTSAIVAQYFSAKAATGFGTKLRDDLFAHILSFSHAEIDVLGRDTLVTRVTNDSDQVQNGVNRFFRLVLRSPFIVAGAFIMSFHIDPKMSMIALTVIIILAIIVALIMSKSIGLYRNVQRKLDKVLGKTGENLTGIRVIRAFSKENSEVDEYDNATKDLYNDQVSVGNISALLTPLTYVVVNLGIVAILKAGAVQVNIGNLTTGQVVALINYMSQILVELVKFANLIILLAKASACAKRINEIFDIRSSLQGGSSELDLAGYDGDIITFENVGFAYPKAKEEALSDISLSIKKGETVGIIGGTGSGKSSLINLIPRFYDISRGSIKLAGKDIKEYSLDSIRKNVALVEQKSRLFRGDIRDNLLWGDENASDSELFEAADIAQATDVINSKEKRLDSEVAMYGNNFSGGQKQRLSIARSLVKKAGILILDDSSSALDYATDSRLRKAIRQIKDITTIIVSQRIVSIKNADRIVVLDDGKIVGIGTHDELLENSPIYKEIYNSQVMS</sequence>
<evidence type="ECO:0000259" key="10">
    <source>
        <dbReference type="PROSITE" id="PS50893"/>
    </source>
</evidence>
<evidence type="ECO:0000313" key="12">
    <source>
        <dbReference type="EMBL" id="KXB57398.1"/>
    </source>
</evidence>
<dbReference type="GO" id="GO:0005524">
    <property type="term" value="F:ATP binding"/>
    <property type="evidence" value="ECO:0007669"/>
    <property type="project" value="UniProtKB-KW"/>
</dbReference>
<feature type="transmembrane region" description="Helical" evidence="9">
    <location>
        <begin position="242"/>
        <end position="262"/>
    </location>
</feature>
<feature type="transmembrane region" description="Helical" evidence="9">
    <location>
        <begin position="59"/>
        <end position="80"/>
    </location>
</feature>
<feature type="domain" description="ABC transporter" evidence="10">
    <location>
        <begin position="340"/>
        <end position="574"/>
    </location>
</feature>
<dbReference type="GO" id="GO:0015421">
    <property type="term" value="F:ABC-type oligopeptide transporter activity"/>
    <property type="evidence" value="ECO:0007669"/>
    <property type="project" value="TreeGrafter"/>
</dbReference>
<dbReference type="PATRIC" id="fig|467210.3.peg.1470"/>
<name>A0A133ZPN7_9FIRM</name>
<evidence type="ECO:0000313" key="13">
    <source>
        <dbReference type="Proteomes" id="UP000070394"/>
    </source>
</evidence>
<organism evidence="12 13">
    <name type="scientific">Lachnoanaerobaculum saburreum</name>
    <dbReference type="NCBI Taxonomy" id="467210"/>
    <lineage>
        <taxon>Bacteria</taxon>
        <taxon>Bacillati</taxon>
        <taxon>Bacillota</taxon>
        <taxon>Clostridia</taxon>
        <taxon>Lachnospirales</taxon>
        <taxon>Lachnospiraceae</taxon>
        <taxon>Lachnoanaerobaculum</taxon>
    </lineage>
</organism>
<comment type="subcellular location">
    <subcellularLocation>
        <location evidence="1">Cell membrane</location>
        <topology evidence="1">Multi-pass membrane protein</topology>
    </subcellularLocation>
</comment>
<dbReference type="SUPFAM" id="SSF52540">
    <property type="entry name" value="P-loop containing nucleoside triphosphate hydrolases"/>
    <property type="match status" value="1"/>
</dbReference>
<evidence type="ECO:0000256" key="1">
    <source>
        <dbReference type="ARBA" id="ARBA00004651"/>
    </source>
</evidence>
<dbReference type="InterPro" id="IPR027417">
    <property type="entry name" value="P-loop_NTPase"/>
</dbReference>
<evidence type="ECO:0000256" key="2">
    <source>
        <dbReference type="ARBA" id="ARBA00022448"/>
    </source>
</evidence>
<keyword evidence="2" id="KW-0813">Transport</keyword>
<evidence type="ECO:0000256" key="5">
    <source>
        <dbReference type="ARBA" id="ARBA00022741"/>
    </source>
</evidence>
<dbReference type="InterPro" id="IPR003593">
    <property type="entry name" value="AAA+_ATPase"/>
</dbReference>
<keyword evidence="13" id="KW-1185">Reference proteome</keyword>
<dbReference type="EMBL" id="LSDA01000091">
    <property type="protein sequence ID" value="KXB57398.1"/>
    <property type="molecule type" value="Genomic_DNA"/>
</dbReference>
<reference evidence="13" key="1">
    <citation type="submission" date="2016-01" db="EMBL/GenBank/DDBJ databases">
        <authorList>
            <person name="Mitreva M."/>
            <person name="Pepin K.H."/>
            <person name="Mihindukulasuriya K.A."/>
            <person name="Fulton R."/>
            <person name="Fronick C."/>
            <person name="O'Laughlin M."/>
            <person name="Miner T."/>
            <person name="Herter B."/>
            <person name="Rosa B.A."/>
            <person name="Cordes M."/>
            <person name="Tomlinson C."/>
            <person name="Wollam A."/>
            <person name="Palsikar V.B."/>
            <person name="Mardis E.R."/>
            <person name="Wilson R.K."/>
        </authorList>
    </citation>
    <scope>NUCLEOTIDE SEQUENCE [LARGE SCALE GENOMIC DNA]</scope>
    <source>
        <strain evidence="13">DNF00896</strain>
    </source>
</reference>
<evidence type="ECO:0000256" key="3">
    <source>
        <dbReference type="ARBA" id="ARBA00022475"/>
    </source>
</evidence>
<dbReference type="PROSITE" id="PS50893">
    <property type="entry name" value="ABC_TRANSPORTER_2"/>
    <property type="match status" value="1"/>
</dbReference>
<keyword evidence="4 9" id="KW-0812">Transmembrane</keyword>
<feature type="domain" description="ABC transmembrane type-1" evidence="11">
    <location>
        <begin position="23"/>
        <end position="305"/>
    </location>
</feature>
<dbReference type="InterPro" id="IPR017871">
    <property type="entry name" value="ABC_transporter-like_CS"/>
</dbReference>
<dbReference type="Gene3D" id="1.20.1560.10">
    <property type="entry name" value="ABC transporter type 1, transmembrane domain"/>
    <property type="match status" value="1"/>
</dbReference>
<dbReference type="Pfam" id="PF00005">
    <property type="entry name" value="ABC_tran"/>
    <property type="match status" value="1"/>
</dbReference>
<dbReference type="GO" id="GO:0005886">
    <property type="term" value="C:plasma membrane"/>
    <property type="evidence" value="ECO:0007669"/>
    <property type="project" value="UniProtKB-SubCell"/>
</dbReference>
<feature type="transmembrane region" description="Helical" evidence="9">
    <location>
        <begin position="164"/>
        <end position="188"/>
    </location>
</feature>
<dbReference type="InterPro" id="IPR011527">
    <property type="entry name" value="ABC1_TM_dom"/>
</dbReference>
<comment type="caution">
    <text evidence="12">The sequence shown here is derived from an EMBL/GenBank/DDBJ whole genome shotgun (WGS) entry which is preliminary data.</text>
</comment>